<feature type="transmembrane region" description="Helical" evidence="1">
    <location>
        <begin position="182"/>
        <end position="211"/>
    </location>
</feature>
<dbReference type="AlphaFoldDB" id="A0A0H3HEH6"/>
<reference evidence="2 3" key="1">
    <citation type="journal article" date="2012" name="J. Bacteriol.">
        <title>Complete genome sequence of Klebsiella oxytoca KCTC 1686, used in production of 2,3-butanediol.</title>
        <authorList>
            <person name="Shin S.H."/>
            <person name="Kim S."/>
            <person name="Kim J.Y."/>
            <person name="Lee S."/>
            <person name="Um Y."/>
            <person name="Oh M.K."/>
            <person name="Kim Y.R."/>
            <person name="Lee J."/>
            <person name="Yang K.S."/>
        </authorList>
    </citation>
    <scope>NUCLEOTIDE SEQUENCE [LARGE SCALE GENOMIC DNA]</scope>
    <source>
        <strain evidence="3">ATCC 8724 / DSM 4798 / JCM 20051 / NBRC 3318 / NRRL B-199 / KCTC 1686</strain>
    </source>
</reference>
<protein>
    <submittedName>
        <fullName evidence="2">Uncharacterized protein</fullName>
    </submittedName>
</protein>
<dbReference type="HOGENOM" id="CLU_1198297_0_0_6"/>
<evidence type="ECO:0000313" key="2">
    <source>
        <dbReference type="EMBL" id="AEX04850.1"/>
    </source>
</evidence>
<feature type="transmembrane region" description="Helical" evidence="1">
    <location>
        <begin position="6"/>
        <end position="33"/>
    </location>
</feature>
<dbReference type="Pfam" id="PF19723">
    <property type="entry name" value="DUF6216"/>
    <property type="match status" value="1"/>
</dbReference>
<evidence type="ECO:0000256" key="1">
    <source>
        <dbReference type="SAM" id="Phobius"/>
    </source>
</evidence>
<dbReference type="RefSeq" id="WP_014228596.1">
    <property type="nucleotide sequence ID" value="NC_016612.1"/>
</dbReference>
<organism evidence="2 3">
    <name type="scientific">Klebsiella michiganensis (strain ATCC 8724 / DSM 4798 / JCM 20051 / NBRC 3318 / NRRL B-199 / KCTC 1686 / BUCSAV 143 / CCM 1901)</name>
    <dbReference type="NCBI Taxonomy" id="1006551"/>
    <lineage>
        <taxon>Bacteria</taxon>
        <taxon>Pseudomonadati</taxon>
        <taxon>Pseudomonadota</taxon>
        <taxon>Gammaproteobacteria</taxon>
        <taxon>Enterobacterales</taxon>
        <taxon>Enterobacteriaceae</taxon>
        <taxon>Klebsiella/Raoultella group</taxon>
        <taxon>Klebsiella</taxon>
    </lineage>
</organism>
<feature type="transmembrane region" description="Helical" evidence="1">
    <location>
        <begin position="74"/>
        <end position="94"/>
    </location>
</feature>
<accession>A0A0H3HEH6</accession>
<sequence length="231" mass="26303">MDFDKINAFLATAIGGLIFKWLAGGVSSFWSWLNKIHPEEDFLVSTIGLAKPIIRLSLCKYKVSTKPHGKREKITLTTLGIIVIAIPLIGFYQFTKIITVEPIYWISHTHKETNDSFWIKPGAATSPPDTPAWDITPETCIDKNKLDKITLIKPETKLFICSYMLDPQKKDELSKETNKNSLALIVITPIIYLSLLCFTMLGVAMFIDLYINRKITKLNKLEIKKSYEYLT</sequence>
<dbReference type="KEGG" id="kox:KOX_15630"/>
<keyword evidence="1" id="KW-0812">Transmembrane</keyword>
<name>A0A0H3HEH6_KLEM8</name>
<proteinExistence type="predicted"/>
<dbReference type="EMBL" id="CP003218">
    <property type="protein sequence ID" value="AEX04850.1"/>
    <property type="molecule type" value="Genomic_DNA"/>
</dbReference>
<keyword evidence="1" id="KW-0472">Membrane</keyword>
<dbReference type="Proteomes" id="UP000007843">
    <property type="component" value="Chromosome"/>
</dbReference>
<gene>
    <name evidence="2" type="ordered locus">KOX_15630</name>
</gene>
<evidence type="ECO:0000313" key="3">
    <source>
        <dbReference type="Proteomes" id="UP000007843"/>
    </source>
</evidence>
<dbReference type="InterPro" id="IPR046188">
    <property type="entry name" value="DUF6216"/>
</dbReference>
<keyword evidence="1" id="KW-1133">Transmembrane helix</keyword>